<evidence type="ECO:0000256" key="3">
    <source>
        <dbReference type="ARBA" id="ARBA00022449"/>
    </source>
</evidence>
<keyword evidence="7 8" id="KW-0472">Membrane</keyword>
<dbReference type="EMBL" id="SUKA01000003">
    <property type="protein sequence ID" value="TJY65751.1"/>
    <property type="molecule type" value="Genomic_DNA"/>
</dbReference>
<evidence type="ECO:0000256" key="5">
    <source>
        <dbReference type="ARBA" id="ARBA00022989"/>
    </source>
</evidence>
<dbReference type="GO" id="GO:1902600">
    <property type="term" value="P:proton transmembrane transport"/>
    <property type="evidence" value="ECO:0007669"/>
    <property type="project" value="InterPro"/>
</dbReference>
<keyword evidence="6" id="KW-0406">Ion transport</keyword>
<feature type="transmembrane region" description="Helical" evidence="8">
    <location>
        <begin position="347"/>
        <end position="366"/>
    </location>
</feature>
<evidence type="ECO:0000256" key="1">
    <source>
        <dbReference type="ARBA" id="ARBA00004651"/>
    </source>
</evidence>
<dbReference type="Pfam" id="PF00999">
    <property type="entry name" value="Na_H_Exchanger"/>
    <property type="match status" value="1"/>
</dbReference>
<dbReference type="Proteomes" id="UP000309872">
    <property type="component" value="Unassembled WGS sequence"/>
</dbReference>
<feature type="transmembrane region" description="Helical" evidence="8">
    <location>
        <begin position="97"/>
        <end position="117"/>
    </location>
</feature>
<keyword evidence="2" id="KW-0813">Transport</keyword>
<dbReference type="RefSeq" id="WP_136820880.1">
    <property type="nucleotide sequence ID" value="NZ_BMJX01000003.1"/>
</dbReference>
<feature type="transmembrane region" description="Helical" evidence="8">
    <location>
        <begin position="315"/>
        <end position="335"/>
    </location>
</feature>
<evidence type="ECO:0000256" key="7">
    <source>
        <dbReference type="ARBA" id="ARBA00023136"/>
    </source>
</evidence>
<protein>
    <submittedName>
        <fullName evidence="10">Sodium:proton antiporter</fullName>
    </submittedName>
</protein>
<evidence type="ECO:0000256" key="8">
    <source>
        <dbReference type="SAM" id="Phobius"/>
    </source>
</evidence>
<evidence type="ECO:0000256" key="6">
    <source>
        <dbReference type="ARBA" id="ARBA00023065"/>
    </source>
</evidence>
<dbReference type="GO" id="GO:0015297">
    <property type="term" value="F:antiporter activity"/>
    <property type="evidence" value="ECO:0007669"/>
    <property type="project" value="UniProtKB-KW"/>
</dbReference>
<evidence type="ECO:0000313" key="10">
    <source>
        <dbReference type="EMBL" id="TJY65751.1"/>
    </source>
</evidence>
<proteinExistence type="predicted"/>
<organism evidence="10 11">
    <name type="scientific">Sphingobacterium alkalisoli</name>
    <dbReference type="NCBI Taxonomy" id="1874115"/>
    <lineage>
        <taxon>Bacteria</taxon>
        <taxon>Pseudomonadati</taxon>
        <taxon>Bacteroidota</taxon>
        <taxon>Sphingobacteriia</taxon>
        <taxon>Sphingobacteriales</taxon>
        <taxon>Sphingobacteriaceae</taxon>
        <taxon>Sphingobacterium</taxon>
    </lineage>
</organism>
<evidence type="ECO:0000256" key="4">
    <source>
        <dbReference type="ARBA" id="ARBA00022692"/>
    </source>
</evidence>
<dbReference type="AlphaFoldDB" id="A0A4U0H299"/>
<keyword evidence="4 8" id="KW-0812">Transmembrane</keyword>
<feature type="transmembrane region" description="Helical" evidence="8">
    <location>
        <begin position="6"/>
        <end position="23"/>
    </location>
</feature>
<dbReference type="OrthoDB" id="9810860at2"/>
<sequence length="415" mass="45635">MNTYFLVMFLVGLASIGMAFMPALTKRTGISYSLLYVAVGALVYLAWPNSLPSPLPQENTSLTVHLTELIVIISLMGTGIKIDHTFSFRKWSNPMKLVAIAMSLCMIVCGILGYYILGLALPSAFLLAAVLAPTDPVLAADVQIGPPDEKIRSDSKFALTTEAGINDGMAFPFTWLAITLALAASGEELQLMHWFGYHLLYKIAAGLFLGWLCGKLVGYLVFTVSKKHKLIKHGDGFLAISLTLFTYGFTELLHGYGFIAVFVAAITLRHAEKGNDYHQQLHSFTDQTERALLGVLLIFFGGTLVSGIFEPLTLRIVLFSLLFLLVVRPVIGYLSLAGSQMHWKERLTVSFFGIRGMGSVFYLAFALDHADFVHKDELWAIVAFTMLSSIVMHGLTATPIMNRLQDQIAEGKIPK</sequence>
<feature type="transmembrane region" description="Helical" evidence="8">
    <location>
        <begin position="203"/>
        <end position="222"/>
    </location>
</feature>
<dbReference type="PANTHER" id="PTHR32507">
    <property type="entry name" value="NA(+)/H(+) ANTIPORTER 1"/>
    <property type="match status" value="1"/>
</dbReference>
<keyword evidence="11" id="KW-1185">Reference proteome</keyword>
<dbReference type="PANTHER" id="PTHR32507:SF8">
    <property type="entry name" value="CNH1P"/>
    <property type="match status" value="1"/>
</dbReference>
<dbReference type="GO" id="GO:0005886">
    <property type="term" value="C:plasma membrane"/>
    <property type="evidence" value="ECO:0007669"/>
    <property type="project" value="UniProtKB-SubCell"/>
</dbReference>
<feature type="transmembrane region" description="Helical" evidence="8">
    <location>
        <begin position="30"/>
        <end position="47"/>
    </location>
</feature>
<name>A0A4U0H299_9SPHI</name>
<keyword evidence="3" id="KW-0050">Antiport</keyword>
<feature type="transmembrane region" description="Helical" evidence="8">
    <location>
        <begin position="255"/>
        <end position="271"/>
    </location>
</feature>
<feature type="transmembrane region" description="Helical" evidence="8">
    <location>
        <begin position="59"/>
        <end position="76"/>
    </location>
</feature>
<reference evidence="10 11" key="1">
    <citation type="submission" date="2019-04" db="EMBL/GenBank/DDBJ databases">
        <title>Sphingobacterium olei sp. nov., isolated from oil-contaminated soil.</title>
        <authorList>
            <person name="Liu B."/>
        </authorList>
    </citation>
    <scope>NUCLEOTIDE SEQUENCE [LARGE SCALE GENOMIC DNA]</scope>
    <source>
        <strain evidence="10 11">Y3L14</strain>
    </source>
</reference>
<feature type="transmembrane region" description="Helical" evidence="8">
    <location>
        <begin position="378"/>
        <end position="397"/>
    </location>
</feature>
<evidence type="ECO:0000259" key="9">
    <source>
        <dbReference type="Pfam" id="PF00999"/>
    </source>
</evidence>
<accession>A0A4U0H299</accession>
<feature type="domain" description="Cation/H+ exchanger transmembrane" evidence="9">
    <location>
        <begin position="18"/>
        <end position="402"/>
    </location>
</feature>
<feature type="transmembrane region" description="Helical" evidence="8">
    <location>
        <begin position="291"/>
        <end position="309"/>
    </location>
</feature>
<gene>
    <name evidence="10" type="ORF">FAZ19_11555</name>
</gene>
<comment type="subcellular location">
    <subcellularLocation>
        <location evidence="1">Cell membrane</location>
        <topology evidence="1">Multi-pass membrane protein</topology>
    </subcellularLocation>
</comment>
<comment type="caution">
    <text evidence="10">The sequence shown here is derived from an EMBL/GenBank/DDBJ whole genome shotgun (WGS) entry which is preliminary data.</text>
</comment>
<evidence type="ECO:0000256" key="2">
    <source>
        <dbReference type="ARBA" id="ARBA00022448"/>
    </source>
</evidence>
<evidence type="ECO:0000313" key="11">
    <source>
        <dbReference type="Proteomes" id="UP000309872"/>
    </source>
</evidence>
<keyword evidence="5 8" id="KW-1133">Transmembrane helix</keyword>
<dbReference type="InterPro" id="IPR006153">
    <property type="entry name" value="Cation/H_exchanger_TM"/>
</dbReference>